<feature type="region of interest" description="Disordered" evidence="1">
    <location>
        <begin position="1"/>
        <end position="26"/>
    </location>
</feature>
<evidence type="ECO:0000313" key="2">
    <source>
        <dbReference type="EMBL" id="RXH99020.1"/>
    </source>
</evidence>
<feature type="compositionally biased region" description="Basic and acidic residues" evidence="1">
    <location>
        <begin position="9"/>
        <end position="26"/>
    </location>
</feature>
<accession>A0A498JU72</accession>
<gene>
    <name evidence="2" type="ORF">DVH24_011345</name>
</gene>
<evidence type="ECO:0000256" key="1">
    <source>
        <dbReference type="SAM" id="MobiDB-lite"/>
    </source>
</evidence>
<name>A0A498JU72_MALDO</name>
<comment type="caution">
    <text evidence="2">The sequence shown here is derived from an EMBL/GenBank/DDBJ whole genome shotgun (WGS) entry which is preliminary data.</text>
</comment>
<dbReference type="AlphaFoldDB" id="A0A498JU72"/>
<protein>
    <submittedName>
        <fullName evidence="2">Uncharacterized protein</fullName>
    </submittedName>
</protein>
<evidence type="ECO:0000313" key="3">
    <source>
        <dbReference type="Proteomes" id="UP000290289"/>
    </source>
</evidence>
<reference evidence="2 3" key="1">
    <citation type="submission" date="2018-10" db="EMBL/GenBank/DDBJ databases">
        <title>A high-quality apple genome assembly.</title>
        <authorList>
            <person name="Hu J."/>
        </authorList>
    </citation>
    <scope>NUCLEOTIDE SEQUENCE [LARGE SCALE GENOMIC DNA]</scope>
    <source>
        <strain evidence="3">cv. HFTH1</strain>
        <tissue evidence="2">Young leaf</tissue>
    </source>
</reference>
<organism evidence="2 3">
    <name type="scientific">Malus domestica</name>
    <name type="common">Apple</name>
    <name type="synonym">Pyrus malus</name>
    <dbReference type="NCBI Taxonomy" id="3750"/>
    <lineage>
        <taxon>Eukaryota</taxon>
        <taxon>Viridiplantae</taxon>
        <taxon>Streptophyta</taxon>
        <taxon>Embryophyta</taxon>
        <taxon>Tracheophyta</taxon>
        <taxon>Spermatophyta</taxon>
        <taxon>Magnoliopsida</taxon>
        <taxon>eudicotyledons</taxon>
        <taxon>Gunneridae</taxon>
        <taxon>Pentapetalae</taxon>
        <taxon>rosids</taxon>
        <taxon>fabids</taxon>
        <taxon>Rosales</taxon>
        <taxon>Rosaceae</taxon>
        <taxon>Amygdaloideae</taxon>
        <taxon>Maleae</taxon>
        <taxon>Malus</taxon>
    </lineage>
</organism>
<proteinExistence type="predicted"/>
<keyword evidence="3" id="KW-1185">Reference proteome</keyword>
<dbReference type="Proteomes" id="UP000290289">
    <property type="component" value="Chromosome 5"/>
</dbReference>
<sequence length="120" mass="13569">MASRPTIDSADHHATENHRTEAASEIETKDFNLEKLEADIGVKVFDVMPERGDDDKSGKGVSQLLAEIEIMDSMIERSTVGLLDLQVMKEEMEAKEREVEWKMSESPGIEDEFADLVTKW</sequence>
<dbReference type="EMBL" id="RDQH01000331">
    <property type="protein sequence ID" value="RXH99020.1"/>
    <property type="molecule type" value="Genomic_DNA"/>
</dbReference>